<gene>
    <name evidence="1" type="ORF">LMG28138_04992</name>
</gene>
<accession>A0A6S7BIZ5</accession>
<organism evidence="1 2">
    <name type="scientific">Pararobbsia alpina</name>
    <dbReference type="NCBI Taxonomy" id="621374"/>
    <lineage>
        <taxon>Bacteria</taxon>
        <taxon>Pseudomonadati</taxon>
        <taxon>Pseudomonadota</taxon>
        <taxon>Betaproteobacteria</taxon>
        <taxon>Burkholderiales</taxon>
        <taxon>Burkholderiaceae</taxon>
        <taxon>Pararobbsia</taxon>
    </lineage>
</organism>
<evidence type="ECO:0000313" key="2">
    <source>
        <dbReference type="Proteomes" id="UP000494115"/>
    </source>
</evidence>
<reference evidence="1 2" key="1">
    <citation type="submission" date="2020-04" db="EMBL/GenBank/DDBJ databases">
        <authorList>
            <person name="De Canck E."/>
        </authorList>
    </citation>
    <scope>NUCLEOTIDE SEQUENCE [LARGE SCALE GENOMIC DNA]</scope>
    <source>
        <strain evidence="1 2">LMG 28138</strain>
    </source>
</reference>
<dbReference type="EMBL" id="CADIKM010000041">
    <property type="protein sequence ID" value="CAB3801300.1"/>
    <property type="molecule type" value="Genomic_DNA"/>
</dbReference>
<evidence type="ECO:0000313" key="1">
    <source>
        <dbReference type="EMBL" id="CAB3801300.1"/>
    </source>
</evidence>
<keyword evidence="2" id="KW-1185">Reference proteome</keyword>
<name>A0A6S7BIZ5_9BURK</name>
<dbReference type="AlphaFoldDB" id="A0A6S7BIZ5"/>
<evidence type="ECO:0008006" key="3">
    <source>
        <dbReference type="Google" id="ProtNLM"/>
    </source>
</evidence>
<sequence length="45" mass="5006">MAHAVSRGVDLAPVVTHRFKLDAIEKFYELFGHQRDGALKVAITP</sequence>
<proteinExistence type="predicted"/>
<protein>
    <recommendedName>
        <fullName evidence="3">Alcohol dehydrogenase</fullName>
    </recommendedName>
</protein>
<dbReference type="RefSeq" id="WP_425511463.1">
    <property type="nucleotide sequence ID" value="NZ_CADIKM010000041.1"/>
</dbReference>
<dbReference type="Proteomes" id="UP000494115">
    <property type="component" value="Unassembled WGS sequence"/>
</dbReference>